<dbReference type="GO" id="GO:0020037">
    <property type="term" value="F:heme binding"/>
    <property type="evidence" value="ECO:0007669"/>
    <property type="project" value="InterPro"/>
</dbReference>
<reference evidence="14" key="1">
    <citation type="submission" date="2018-01" db="EMBL/GenBank/DDBJ databases">
        <title>Identification of Cytochrome P450 in Croton stellatopilosus Transcriptome.</title>
        <authorList>
            <person name="Sintupachee S."/>
            <person name="De-Eknamkul W."/>
        </authorList>
    </citation>
    <scope>NUCLEOTIDE SEQUENCE</scope>
</reference>
<protein>
    <submittedName>
        <fullName evidence="14">Cytochrome p450</fullName>
    </submittedName>
</protein>
<evidence type="ECO:0000256" key="3">
    <source>
        <dbReference type="ARBA" id="ARBA00022617"/>
    </source>
</evidence>
<evidence type="ECO:0000256" key="4">
    <source>
        <dbReference type="ARBA" id="ARBA00022692"/>
    </source>
</evidence>
<dbReference type="GO" id="GO:0004497">
    <property type="term" value="F:monooxygenase activity"/>
    <property type="evidence" value="ECO:0007669"/>
    <property type="project" value="UniProtKB-KW"/>
</dbReference>
<evidence type="ECO:0000256" key="10">
    <source>
        <dbReference type="ARBA" id="ARBA00023136"/>
    </source>
</evidence>
<dbReference type="InterPro" id="IPR036396">
    <property type="entry name" value="Cyt_P450_sf"/>
</dbReference>
<evidence type="ECO:0000256" key="7">
    <source>
        <dbReference type="ARBA" id="ARBA00023002"/>
    </source>
</evidence>
<dbReference type="PANTHER" id="PTHR47947">
    <property type="entry name" value="CYTOCHROME P450 82C3-RELATED"/>
    <property type="match status" value="1"/>
</dbReference>
<evidence type="ECO:0000256" key="8">
    <source>
        <dbReference type="ARBA" id="ARBA00023004"/>
    </source>
</evidence>
<dbReference type="GO" id="GO:0016705">
    <property type="term" value="F:oxidoreductase activity, acting on paired donors, with incorporation or reduction of molecular oxygen"/>
    <property type="evidence" value="ECO:0007669"/>
    <property type="project" value="InterPro"/>
</dbReference>
<name>A0A3G2CK02_9ROSI</name>
<dbReference type="InterPro" id="IPR002401">
    <property type="entry name" value="Cyt_P450_E_grp-I"/>
</dbReference>
<keyword evidence="9 12" id="KW-0503">Monooxygenase</keyword>
<evidence type="ECO:0000256" key="1">
    <source>
        <dbReference type="ARBA" id="ARBA00004167"/>
    </source>
</evidence>
<dbReference type="AlphaFoldDB" id="A0A3G2CK02"/>
<dbReference type="FunFam" id="1.10.630.10:FF:000026">
    <property type="entry name" value="Cytochrome P450 82C4"/>
    <property type="match status" value="1"/>
</dbReference>
<keyword evidence="4 13" id="KW-0812">Transmembrane</keyword>
<proteinExistence type="evidence at transcript level"/>
<evidence type="ECO:0000256" key="2">
    <source>
        <dbReference type="ARBA" id="ARBA00010617"/>
    </source>
</evidence>
<sequence>MEDISSHLLAISVVIALLLCLYLYNYNPWRLRDHTHKNKCLLAPEPSRPLPILGHLHLLGTEKTLARTLARLADKSGPVFTIWLGVHRTVVVSSHEAVKECFTTNDKILASRPKSSHGTYLGYNYAAFGFATYGPFWREIRKIVVIQLLSNHRLKSLKHVQVSEVNGLIRDLYSRCITTGKQSSNKIVISEIFEHLTLNMITRMIAGKRYFSFGGEENGEEEGKRIGKLMKEFMYVSGVFVPSDLIPFLWWINFLGPVRTMKRLSKELDFLMQTWIDEHKLKRLEGSIRGDDDCNDFKNTEEDFIDVMLSVLEDDFYGRSKEDIIKGTVMTLIIAGADTTSITLTWILSNLLNNRKALELAQQELDIKVGRERCVEDSDIENLVYLQAIVKETLRLYPPGPVAVPHEAIEDCYISGYYVPKGTRIFANLWKLHRDPNVWSNSDEFRPERFLTKEVSNSIDFSGQNYEYLPFGSGRRSCPGLNFATQAIHLSLARLLQAFSLDTPFNEAVDMSEGLSITLPKATPLEIQITPRLCSELYTVK</sequence>
<comment type="cofactor">
    <cofactor evidence="11">
        <name>heme</name>
        <dbReference type="ChEBI" id="CHEBI:30413"/>
    </cofactor>
</comment>
<organism evidence="14">
    <name type="scientific">Croton stellatopilosus</name>
    <dbReference type="NCBI Taxonomy" id="431156"/>
    <lineage>
        <taxon>Eukaryota</taxon>
        <taxon>Viridiplantae</taxon>
        <taxon>Streptophyta</taxon>
        <taxon>Embryophyta</taxon>
        <taxon>Tracheophyta</taxon>
        <taxon>Spermatophyta</taxon>
        <taxon>Magnoliopsida</taxon>
        <taxon>eudicotyledons</taxon>
        <taxon>Gunneridae</taxon>
        <taxon>Pentapetalae</taxon>
        <taxon>rosids</taxon>
        <taxon>fabids</taxon>
        <taxon>Malpighiales</taxon>
        <taxon>Euphorbiaceae</taxon>
        <taxon>Crotonoideae</taxon>
        <taxon>Crotoneae</taxon>
        <taxon>Croton</taxon>
    </lineage>
</organism>
<keyword evidence="8 11" id="KW-0408">Iron</keyword>
<gene>
    <name evidence="14" type="primary">CYP82J15</name>
</gene>
<keyword evidence="5 11" id="KW-0479">Metal-binding</keyword>
<dbReference type="InterPro" id="IPR017972">
    <property type="entry name" value="Cyt_P450_CS"/>
</dbReference>
<dbReference type="PROSITE" id="PS00086">
    <property type="entry name" value="CYTOCHROME_P450"/>
    <property type="match status" value="1"/>
</dbReference>
<keyword evidence="7 12" id="KW-0560">Oxidoreductase</keyword>
<comment type="similarity">
    <text evidence="2 12">Belongs to the cytochrome P450 family.</text>
</comment>
<dbReference type="Pfam" id="PF00067">
    <property type="entry name" value="p450"/>
    <property type="match status" value="1"/>
</dbReference>
<evidence type="ECO:0000256" key="5">
    <source>
        <dbReference type="ARBA" id="ARBA00022723"/>
    </source>
</evidence>
<dbReference type="Gene3D" id="1.10.630.10">
    <property type="entry name" value="Cytochrome P450"/>
    <property type="match status" value="1"/>
</dbReference>
<keyword evidence="10 13" id="KW-0472">Membrane</keyword>
<dbReference type="PANTHER" id="PTHR47947:SF1">
    <property type="entry name" value="CYTOCHROME P450 82E3"/>
    <property type="match status" value="1"/>
</dbReference>
<dbReference type="GO" id="GO:0016020">
    <property type="term" value="C:membrane"/>
    <property type="evidence" value="ECO:0007669"/>
    <property type="project" value="UniProtKB-SubCell"/>
</dbReference>
<evidence type="ECO:0000256" key="12">
    <source>
        <dbReference type="RuleBase" id="RU000461"/>
    </source>
</evidence>
<accession>A0A3G2CK02</accession>
<dbReference type="PRINTS" id="PR00463">
    <property type="entry name" value="EP450I"/>
</dbReference>
<dbReference type="GO" id="GO:0005506">
    <property type="term" value="F:iron ion binding"/>
    <property type="evidence" value="ECO:0007669"/>
    <property type="project" value="InterPro"/>
</dbReference>
<dbReference type="PRINTS" id="PR00385">
    <property type="entry name" value="P450"/>
</dbReference>
<evidence type="ECO:0000256" key="11">
    <source>
        <dbReference type="PIRSR" id="PIRSR602401-1"/>
    </source>
</evidence>
<dbReference type="SUPFAM" id="SSF48264">
    <property type="entry name" value="Cytochrome P450"/>
    <property type="match status" value="1"/>
</dbReference>
<feature type="transmembrane region" description="Helical" evidence="13">
    <location>
        <begin position="6"/>
        <end position="24"/>
    </location>
</feature>
<evidence type="ECO:0000256" key="9">
    <source>
        <dbReference type="ARBA" id="ARBA00023033"/>
    </source>
</evidence>
<dbReference type="InterPro" id="IPR001128">
    <property type="entry name" value="Cyt_P450"/>
</dbReference>
<evidence type="ECO:0000313" key="14">
    <source>
        <dbReference type="EMBL" id="AYM55644.1"/>
    </source>
</evidence>
<dbReference type="EMBL" id="MG816181">
    <property type="protein sequence ID" value="AYM55644.1"/>
    <property type="molecule type" value="mRNA"/>
</dbReference>
<feature type="transmembrane region" description="Helical" evidence="13">
    <location>
        <begin position="233"/>
        <end position="252"/>
    </location>
</feature>
<dbReference type="InterPro" id="IPR050651">
    <property type="entry name" value="Plant_Cytochrome_P450_Monoox"/>
</dbReference>
<evidence type="ECO:0000256" key="6">
    <source>
        <dbReference type="ARBA" id="ARBA00022989"/>
    </source>
</evidence>
<comment type="subcellular location">
    <subcellularLocation>
        <location evidence="1">Membrane</location>
        <topology evidence="1">Single-pass membrane protein</topology>
    </subcellularLocation>
</comment>
<feature type="binding site" description="axial binding residue" evidence="11">
    <location>
        <position position="478"/>
    </location>
    <ligand>
        <name>heme</name>
        <dbReference type="ChEBI" id="CHEBI:30413"/>
    </ligand>
    <ligandPart>
        <name>Fe</name>
        <dbReference type="ChEBI" id="CHEBI:18248"/>
    </ligandPart>
</feature>
<keyword evidence="6 13" id="KW-1133">Transmembrane helix</keyword>
<evidence type="ECO:0000256" key="13">
    <source>
        <dbReference type="SAM" id="Phobius"/>
    </source>
</evidence>
<keyword evidence="3 11" id="KW-0349">Heme</keyword>